<proteinExistence type="predicted"/>
<name>A0ACB9EI93_ARCLA</name>
<evidence type="ECO:0000313" key="2">
    <source>
        <dbReference type="Proteomes" id="UP001055879"/>
    </source>
</evidence>
<gene>
    <name evidence="1" type="ORF">L6452_06018</name>
</gene>
<dbReference type="Proteomes" id="UP001055879">
    <property type="component" value="Linkage Group LG02"/>
</dbReference>
<comment type="caution">
    <text evidence="1">The sequence shown here is derived from an EMBL/GenBank/DDBJ whole genome shotgun (WGS) entry which is preliminary data.</text>
</comment>
<reference evidence="2" key="1">
    <citation type="journal article" date="2022" name="Mol. Ecol. Resour.">
        <title>The genomes of chicory, endive, great burdock and yacon provide insights into Asteraceae palaeo-polyploidization history and plant inulin production.</title>
        <authorList>
            <person name="Fan W."/>
            <person name="Wang S."/>
            <person name="Wang H."/>
            <person name="Wang A."/>
            <person name="Jiang F."/>
            <person name="Liu H."/>
            <person name="Zhao H."/>
            <person name="Xu D."/>
            <person name="Zhang Y."/>
        </authorList>
    </citation>
    <scope>NUCLEOTIDE SEQUENCE [LARGE SCALE GENOMIC DNA]</scope>
    <source>
        <strain evidence="2">cv. Niubang</strain>
    </source>
</reference>
<evidence type="ECO:0000313" key="1">
    <source>
        <dbReference type="EMBL" id="KAI3758455.1"/>
    </source>
</evidence>
<reference evidence="1 2" key="2">
    <citation type="journal article" date="2022" name="Mol. Ecol. Resour.">
        <title>The genomes of chicory, endive, great burdock and yacon provide insights into Asteraceae paleo-polyploidization history and plant inulin production.</title>
        <authorList>
            <person name="Fan W."/>
            <person name="Wang S."/>
            <person name="Wang H."/>
            <person name="Wang A."/>
            <person name="Jiang F."/>
            <person name="Liu H."/>
            <person name="Zhao H."/>
            <person name="Xu D."/>
            <person name="Zhang Y."/>
        </authorList>
    </citation>
    <scope>NUCLEOTIDE SEQUENCE [LARGE SCALE GENOMIC DNA]</scope>
    <source>
        <strain evidence="2">cv. Niubang</strain>
    </source>
</reference>
<protein>
    <submittedName>
        <fullName evidence="1">Uncharacterized protein</fullName>
    </submittedName>
</protein>
<dbReference type="EMBL" id="CM042048">
    <property type="protein sequence ID" value="KAI3758455.1"/>
    <property type="molecule type" value="Genomic_DNA"/>
</dbReference>
<accession>A0ACB9EI93</accession>
<organism evidence="1 2">
    <name type="scientific">Arctium lappa</name>
    <name type="common">Greater burdock</name>
    <name type="synonym">Lappa major</name>
    <dbReference type="NCBI Taxonomy" id="4217"/>
    <lineage>
        <taxon>Eukaryota</taxon>
        <taxon>Viridiplantae</taxon>
        <taxon>Streptophyta</taxon>
        <taxon>Embryophyta</taxon>
        <taxon>Tracheophyta</taxon>
        <taxon>Spermatophyta</taxon>
        <taxon>Magnoliopsida</taxon>
        <taxon>eudicotyledons</taxon>
        <taxon>Gunneridae</taxon>
        <taxon>Pentapetalae</taxon>
        <taxon>asterids</taxon>
        <taxon>campanulids</taxon>
        <taxon>Asterales</taxon>
        <taxon>Asteraceae</taxon>
        <taxon>Carduoideae</taxon>
        <taxon>Cardueae</taxon>
        <taxon>Arctiinae</taxon>
        <taxon>Arctium</taxon>
    </lineage>
</organism>
<sequence length="99" mass="11376">MPRSISAQWALYLRFDFCPSRMFRVYYVKSQVPSIVEINFFLRLSNASTEAQIDRFETPVIFAAEQPVISSTFSFCRPARSKTVSTLSAPLILILKLYT</sequence>
<keyword evidence="2" id="KW-1185">Reference proteome</keyword>